<accession>A0ABN2NJV8</accession>
<evidence type="ECO:0000313" key="2">
    <source>
        <dbReference type="EMBL" id="GAA1866954.1"/>
    </source>
</evidence>
<dbReference type="InterPro" id="IPR016024">
    <property type="entry name" value="ARM-type_fold"/>
</dbReference>
<evidence type="ECO:0000313" key="3">
    <source>
        <dbReference type="Proteomes" id="UP001501094"/>
    </source>
</evidence>
<name>A0ABN2NJV8_9MICO</name>
<feature type="domain" description="DUF4132" evidence="1">
    <location>
        <begin position="972"/>
        <end position="1125"/>
    </location>
</feature>
<gene>
    <name evidence="2" type="ORF">GCM10009751_26420</name>
</gene>
<dbReference type="InterPro" id="IPR011989">
    <property type="entry name" value="ARM-like"/>
</dbReference>
<protein>
    <recommendedName>
        <fullName evidence="1">DUF4132 domain-containing protein</fullName>
    </recommendedName>
</protein>
<dbReference type="InterPro" id="IPR025406">
    <property type="entry name" value="DUF4132"/>
</dbReference>
<dbReference type="Pfam" id="PF13646">
    <property type="entry name" value="HEAT_2"/>
    <property type="match status" value="1"/>
</dbReference>
<reference evidence="2 3" key="1">
    <citation type="journal article" date="2019" name="Int. J. Syst. Evol. Microbiol.">
        <title>The Global Catalogue of Microorganisms (GCM) 10K type strain sequencing project: providing services to taxonomists for standard genome sequencing and annotation.</title>
        <authorList>
            <consortium name="The Broad Institute Genomics Platform"/>
            <consortium name="The Broad Institute Genome Sequencing Center for Infectious Disease"/>
            <person name="Wu L."/>
            <person name="Ma J."/>
        </authorList>
    </citation>
    <scope>NUCLEOTIDE SEQUENCE [LARGE SCALE GENOMIC DNA]</scope>
    <source>
        <strain evidence="2 3">JCM 14326</strain>
    </source>
</reference>
<keyword evidence="3" id="KW-1185">Reference proteome</keyword>
<dbReference type="SMART" id="SM00567">
    <property type="entry name" value="EZ_HEAT"/>
    <property type="match status" value="1"/>
</dbReference>
<proteinExistence type="predicted"/>
<dbReference type="SUPFAM" id="SSF48371">
    <property type="entry name" value="ARM repeat"/>
    <property type="match status" value="1"/>
</dbReference>
<dbReference type="Gene3D" id="1.25.10.10">
    <property type="entry name" value="Leucine-rich Repeat Variant"/>
    <property type="match status" value="1"/>
</dbReference>
<sequence length="1256" mass="136785">MFQAVRDKAGRKGKVAEAVVSDALKVLRIEGDALHERAVAYVLEGEGPELVLELAGRDTKDLDLALSRPGYVGWTWTNENLQKRVKKVTSGSGIEAVAKLRGKVYANAEVTPEQLSRLGRLLAAIADDDAGVAAAVPGWFGILAQDLALTRVCRQEKGVPAWRPEQLEAVAVAGGITGDDAAAAVVQVLLARPRERYYGSQADLGRYLQVPEAAAYLTRHWAVAGAEIRKLGAEGKKSFCAWMKLNHNPQELRVALVALCGDSAKGVRRAADDAVAALPGDEQVRLLRTLLESAPPNALDDVVTRLVGAEGGVAAIEEALAAARAASSDARTAKPNARTAVLEKAVARAQTLGEAVQSPIEVPPFEPLADAELGPEVTAAAVAHHDQLLVAAREHLVTAREEHKQSHDHPAGKCWYVNRAEQEVRSLERVGAAELGQIVDIMSGREDVPQVSKVIKRLMPAGGWLTDHLREVVPAATPLHVLRLVAATGQSDNRLWWQLRGRLDAVTDLRVLADAVVRAGISDPDDKIADLVFHRWWGTEEFPVERMWQYFAGHLDLLEKYLVPRGEYEYGHAVGRVLEILRHFPAVPAVLLPRLSGLAMGTAKTHRLAAQDVLAKHPQARALAEQGLTDGKFEVRISAAGWLANLGDKEAIPALRTVLAAERREDVRAAFLTALETLGDDIAEHLSPAKLAAEAAKGLKKKAPVSMSWFPLDALPDLRWAGGAAVPREVTRWWVVLAVKLKEPSGEGLIARYVSLLDDASRATFGSYVLRAWVAQDTRGPSAAESREHAERAAQREFDWAQQYLKQYPSVEWAQERAAVPLDEHYRRAYRSHQATYLGSATKDKGMLALSVGMPGAELATAAQHYFKAHPQRRSQAEALVRALAANGDRPAVQLLLAVSRQFKLRTVRETAETLAEQLAEARGWTADQLADRTVQTAGFEADGVLRLAFGEREFTGRITDAFTIELRNDKGKVVKTPPSTPQGADEETRAVYKEARAQLTSSKKELKAVVELQTRRLREAMTTGRSWSVEEWQEFVAGHPVMSRLAARVIWLADPGTPAQRAFRPDDGALLGVDDEDVTLTDDGRVGIAHAVTLPGGNDGADTAAAWREHLTDYEVDPLFGQLDAAMPEVADGAVQVTDRKGWLSDSFTIRGRMFAAGWKRGEAQDAGWYYEYVKEHTAAGLVAEIEFTGSFFGEENIPAAVKTLSFRKPGTWGERGLVPLADVPPVLLAEAYADYLEVAGAGAFDPDWEKKAQY</sequence>
<dbReference type="Pfam" id="PF13569">
    <property type="entry name" value="DUF4132"/>
    <property type="match status" value="1"/>
</dbReference>
<organism evidence="2 3">
    <name type="scientific">Myceligenerans crystallogenes</name>
    <dbReference type="NCBI Taxonomy" id="316335"/>
    <lineage>
        <taxon>Bacteria</taxon>
        <taxon>Bacillati</taxon>
        <taxon>Actinomycetota</taxon>
        <taxon>Actinomycetes</taxon>
        <taxon>Micrococcales</taxon>
        <taxon>Promicromonosporaceae</taxon>
        <taxon>Myceligenerans</taxon>
    </lineage>
</organism>
<dbReference type="EMBL" id="BAAANL010000005">
    <property type="protein sequence ID" value="GAA1866954.1"/>
    <property type="molecule type" value="Genomic_DNA"/>
</dbReference>
<dbReference type="RefSeq" id="WP_344103599.1">
    <property type="nucleotide sequence ID" value="NZ_BAAANL010000005.1"/>
</dbReference>
<dbReference type="Proteomes" id="UP001501094">
    <property type="component" value="Unassembled WGS sequence"/>
</dbReference>
<comment type="caution">
    <text evidence="2">The sequence shown here is derived from an EMBL/GenBank/DDBJ whole genome shotgun (WGS) entry which is preliminary data.</text>
</comment>
<evidence type="ECO:0000259" key="1">
    <source>
        <dbReference type="Pfam" id="PF13569"/>
    </source>
</evidence>
<dbReference type="InterPro" id="IPR004155">
    <property type="entry name" value="PBS_lyase_HEAT"/>
</dbReference>